<gene>
    <name evidence="2" type="ORF">E6O75_ATG02682</name>
</gene>
<keyword evidence="3" id="KW-1185">Reference proteome</keyword>
<dbReference type="AlphaFoldDB" id="A0A4Z1P5U4"/>
<organism evidence="2 3">
    <name type="scientific">Venturia nashicola</name>
    <dbReference type="NCBI Taxonomy" id="86259"/>
    <lineage>
        <taxon>Eukaryota</taxon>
        <taxon>Fungi</taxon>
        <taxon>Dikarya</taxon>
        <taxon>Ascomycota</taxon>
        <taxon>Pezizomycotina</taxon>
        <taxon>Dothideomycetes</taxon>
        <taxon>Pleosporomycetidae</taxon>
        <taxon>Venturiales</taxon>
        <taxon>Venturiaceae</taxon>
        <taxon>Venturia</taxon>
    </lineage>
</organism>
<feature type="compositionally biased region" description="Basic and acidic residues" evidence="1">
    <location>
        <begin position="43"/>
        <end position="56"/>
    </location>
</feature>
<evidence type="ECO:0000313" key="3">
    <source>
        <dbReference type="Proteomes" id="UP000298493"/>
    </source>
</evidence>
<proteinExistence type="predicted"/>
<protein>
    <submittedName>
        <fullName evidence="2">Uncharacterized protein</fullName>
    </submittedName>
</protein>
<name>A0A4Z1P5U4_9PEZI</name>
<sequence length="212" mass="24043">MLAQLLLQLVYGIPPMVVVLKSVTVLGRLPNPSNHHTAWTIHPRSDLPEYPPKLEDNPPDEPCSAHPEHDRHTVCLSFNPNVRIVRRASSMRLPSEIMKTKLIFGRIRLLQSTSEKLKFIYITEAPYQCISGRRLHNKCSVSGVAFNALCNHHVFSEHLDHQYLLAIILLRDLAHQGRPHDSAHLINQHYTVQVDIKYGLCSDDVQSGCQVV</sequence>
<evidence type="ECO:0000256" key="1">
    <source>
        <dbReference type="SAM" id="MobiDB-lite"/>
    </source>
</evidence>
<dbReference type="Proteomes" id="UP000298493">
    <property type="component" value="Unassembled WGS sequence"/>
</dbReference>
<feature type="region of interest" description="Disordered" evidence="1">
    <location>
        <begin position="37"/>
        <end position="69"/>
    </location>
</feature>
<comment type="caution">
    <text evidence="2">The sequence shown here is derived from an EMBL/GenBank/DDBJ whole genome shotgun (WGS) entry which is preliminary data.</text>
</comment>
<reference evidence="2 3" key="1">
    <citation type="submission" date="2019-04" db="EMBL/GenBank/DDBJ databases">
        <title>High contiguity whole genome sequence and gene annotation resource for two Venturia nashicola isolates.</title>
        <authorList>
            <person name="Prokchorchik M."/>
            <person name="Won K."/>
            <person name="Lee Y."/>
            <person name="Choi E.D."/>
            <person name="Segonzac C."/>
            <person name="Sohn K.H."/>
        </authorList>
    </citation>
    <scope>NUCLEOTIDE SEQUENCE [LARGE SCALE GENOMIC DNA]</scope>
    <source>
        <strain evidence="2 3">PRI2</strain>
    </source>
</reference>
<accession>A0A4Z1P5U4</accession>
<dbReference type="EMBL" id="SNSC02000005">
    <property type="protein sequence ID" value="TID24317.1"/>
    <property type="molecule type" value="Genomic_DNA"/>
</dbReference>
<evidence type="ECO:0000313" key="2">
    <source>
        <dbReference type="EMBL" id="TID24317.1"/>
    </source>
</evidence>